<protein>
    <recommendedName>
        <fullName evidence="5">Oxygen sensor histidine kinase NreB</fullName>
        <ecNumber evidence="4">2.7.13.3</ecNumber>
    </recommendedName>
    <alternativeName>
        <fullName evidence="18">Nitrogen regulation protein B</fullName>
    </alternativeName>
</protein>
<dbReference type="EMBL" id="JAPDIA010000009">
    <property type="protein sequence ID" value="MDG0814194.1"/>
    <property type="molecule type" value="Genomic_DNA"/>
</dbReference>
<evidence type="ECO:0000259" key="21">
    <source>
        <dbReference type="PROSITE" id="PS50109"/>
    </source>
</evidence>
<dbReference type="GO" id="GO:0005737">
    <property type="term" value="C:cytoplasm"/>
    <property type="evidence" value="ECO:0007669"/>
    <property type="project" value="UniProtKB-SubCell"/>
</dbReference>
<keyword evidence="24" id="KW-1185">Reference proteome</keyword>
<dbReference type="Gene3D" id="6.10.250.2870">
    <property type="match status" value="1"/>
</dbReference>
<keyword evidence="20" id="KW-0812">Transmembrane</keyword>
<dbReference type="Proteomes" id="UP001153404">
    <property type="component" value="Unassembled WGS sequence"/>
</dbReference>
<evidence type="ECO:0000256" key="4">
    <source>
        <dbReference type="ARBA" id="ARBA00012438"/>
    </source>
</evidence>
<dbReference type="Pfam" id="PF02518">
    <property type="entry name" value="HATPase_c"/>
    <property type="match status" value="1"/>
</dbReference>
<keyword evidence="13 23" id="KW-0067">ATP-binding</keyword>
<evidence type="ECO:0000256" key="6">
    <source>
        <dbReference type="ARBA" id="ARBA00022485"/>
    </source>
</evidence>
<evidence type="ECO:0000256" key="1">
    <source>
        <dbReference type="ARBA" id="ARBA00000085"/>
    </source>
</evidence>
<dbReference type="RefSeq" id="WP_277538919.1">
    <property type="nucleotide sequence ID" value="NZ_JAPDIA010000009.1"/>
</dbReference>
<keyword evidence="20" id="KW-0472">Membrane</keyword>
<feature type="transmembrane region" description="Helical" evidence="20">
    <location>
        <begin position="7"/>
        <end position="26"/>
    </location>
</feature>
<dbReference type="PROSITE" id="PS51257">
    <property type="entry name" value="PROKAR_LIPOPROTEIN"/>
    <property type="match status" value="1"/>
</dbReference>
<dbReference type="InterPro" id="IPR003661">
    <property type="entry name" value="HisK_dim/P_dom"/>
</dbReference>
<keyword evidence="16" id="KW-0411">Iron-sulfur</keyword>
<keyword evidence="12" id="KW-0418">Kinase</keyword>
<dbReference type="SUPFAM" id="SSF47384">
    <property type="entry name" value="Homodimeric domain of signal transducing histidine kinase"/>
    <property type="match status" value="1"/>
</dbReference>
<comment type="cofactor">
    <cofactor evidence="2">
        <name>[4Fe-4S] cluster</name>
        <dbReference type="ChEBI" id="CHEBI:49883"/>
    </cofactor>
</comment>
<dbReference type="CDD" id="cd00082">
    <property type="entry name" value="HisKA"/>
    <property type="match status" value="1"/>
</dbReference>
<dbReference type="SMART" id="SM00448">
    <property type="entry name" value="REC"/>
    <property type="match status" value="1"/>
</dbReference>
<dbReference type="GO" id="GO:0000155">
    <property type="term" value="F:phosphorelay sensor kinase activity"/>
    <property type="evidence" value="ECO:0007669"/>
    <property type="project" value="InterPro"/>
</dbReference>
<dbReference type="Pfam" id="PF07730">
    <property type="entry name" value="HisKA_3"/>
    <property type="match status" value="1"/>
</dbReference>
<keyword evidence="8 19" id="KW-0597">Phosphoprotein</keyword>
<sequence>MYVRLYRVQAVCALLYTMFAACLSFIDSHLYEKAIFEWSPLLMIPVFAAMSYSLIRSRHMLALKDVEEFRWLTFGFVSLTVGMSFYLFSANAFRFFGTSLERALPIWLYYALTFALEIGLLLFVGCLLMVVLGRFSGVYRDLQRNAAELETANRELETLSRLKDDFLSHTSHELRTPLHGIAGLADALLDGAAGPVGQEMERNLRLVRGSADRLLHLVNDILDMDRLRHGDMKLKLTSVDALGACETVAAALAPLARRKGLELTVERPDERGRGDKLTVSADSGRLEQILYNLIGNAIRYTESGYVRVKAAREGDRVRIVVADSGPGIPEDRAAQLFEPFATASSDYGGGMGLGLPITNRMVRLHGGELTIDSVVGEGTTLSFALPAVGAEAAETKDEGSGYGSPGKMGEYAAYGTIGLPVLPAHLETYGAASIQETLDDRSREAGNEKRRPLILVADDEPVNLEVLRHYLRRSGYRLLEAANGTEAASLLAHGEKPDLLLLDAMMPGKTGYEVCRIARERWSASELPIILLSAQNRLDRLMLGFDSGANDYLTKPFTQGELLARVDIQLKLAQFHHSLEELVRTRTEELVAANRHLAGSVRETAEALAEVSVLEERNRIAHDMHDLVGHSLTAAIVQIEAAKKLADRDLPRSVERMNAAGEMIRKGLNDVRRTVRMLKDDEAGFDLPVALQELIRESAGQADVLFEYQPEPLPKMGGLAQKSHLSRFDGGNYKRPAPWTLHAVPLRARRGKRLVALRTCQQRRALRGFKARLWP</sequence>
<dbReference type="GO" id="GO:0046872">
    <property type="term" value="F:metal ion binding"/>
    <property type="evidence" value="ECO:0007669"/>
    <property type="project" value="UniProtKB-KW"/>
</dbReference>
<feature type="transmembrane region" description="Helical" evidence="20">
    <location>
        <begin position="108"/>
        <end position="132"/>
    </location>
</feature>
<keyword evidence="20" id="KW-1133">Transmembrane helix</keyword>
<evidence type="ECO:0000256" key="9">
    <source>
        <dbReference type="ARBA" id="ARBA00022679"/>
    </source>
</evidence>
<evidence type="ECO:0000256" key="7">
    <source>
        <dbReference type="ARBA" id="ARBA00022490"/>
    </source>
</evidence>
<keyword evidence="15" id="KW-0902">Two-component regulatory system</keyword>
<dbReference type="PRINTS" id="PR00344">
    <property type="entry name" value="BCTRLSENSOR"/>
</dbReference>
<evidence type="ECO:0000256" key="14">
    <source>
        <dbReference type="ARBA" id="ARBA00023004"/>
    </source>
</evidence>
<dbReference type="SUPFAM" id="SSF55874">
    <property type="entry name" value="ATPase domain of HSP90 chaperone/DNA topoisomerase II/histidine kinase"/>
    <property type="match status" value="1"/>
</dbReference>
<organism evidence="23 24">
    <name type="scientific">Cohnella rhizosphaerae</name>
    <dbReference type="NCBI Taxonomy" id="1457232"/>
    <lineage>
        <taxon>Bacteria</taxon>
        <taxon>Bacillati</taxon>
        <taxon>Bacillota</taxon>
        <taxon>Bacilli</taxon>
        <taxon>Bacillales</taxon>
        <taxon>Paenibacillaceae</taxon>
        <taxon>Cohnella</taxon>
    </lineage>
</organism>
<gene>
    <name evidence="23" type="ORF">OMP40_36630</name>
</gene>
<dbReference type="SMART" id="SM00388">
    <property type="entry name" value="HisKA"/>
    <property type="match status" value="1"/>
</dbReference>
<evidence type="ECO:0000256" key="17">
    <source>
        <dbReference type="ARBA" id="ARBA00024827"/>
    </source>
</evidence>
<evidence type="ECO:0000256" key="10">
    <source>
        <dbReference type="ARBA" id="ARBA00022723"/>
    </source>
</evidence>
<dbReference type="GO" id="GO:0005524">
    <property type="term" value="F:ATP binding"/>
    <property type="evidence" value="ECO:0007669"/>
    <property type="project" value="UniProtKB-KW"/>
</dbReference>
<evidence type="ECO:0000256" key="16">
    <source>
        <dbReference type="ARBA" id="ARBA00023014"/>
    </source>
</evidence>
<comment type="caution">
    <text evidence="23">The sequence shown here is derived from an EMBL/GenBank/DDBJ whole genome shotgun (WGS) entry which is preliminary data.</text>
</comment>
<dbReference type="InterPro" id="IPR011006">
    <property type="entry name" value="CheY-like_superfamily"/>
</dbReference>
<dbReference type="GO" id="GO:0051539">
    <property type="term" value="F:4 iron, 4 sulfur cluster binding"/>
    <property type="evidence" value="ECO:0007669"/>
    <property type="project" value="UniProtKB-KW"/>
</dbReference>
<evidence type="ECO:0000256" key="5">
    <source>
        <dbReference type="ARBA" id="ARBA00017322"/>
    </source>
</evidence>
<dbReference type="SMART" id="SM00387">
    <property type="entry name" value="HATPase_c"/>
    <property type="match status" value="1"/>
</dbReference>
<dbReference type="InterPro" id="IPR036890">
    <property type="entry name" value="HATPase_C_sf"/>
</dbReference>
<keyword evidence="14" id="KW-0408">Iron</keyword>
<evidence type="ECO:0000259" key="22">
    <source>
        <dbReference type="PROSITE" id="PS50110"/>
    </source>
</evidence>
<feature type="domain" description="Histidine kinase" evidence="21">
    <location>
        <begin position="169"/>
        <end position="389"/>
    </location>
</feature>
<dbReference type="PANTHER" id="PTHR43047:SF64">
    <property type="entry name" value="HISTIDINE KINASE CONTAINING CHEY-HOMOLOGOUS RECEIVER DOMAIN AND PAS DOMAIN-RELATED"/>
    <property type="match status" value="1"/>
</dbReference>
<dbReference type="GO" id="GO:0016020">
    <property type="term" value="C:membrane"/>
    <property type="evidence" value="ECO:0007669"/>
    <property type="project" value="InterPro"/>
</dbReference>
<dbReference type="Gene3D" id="3.40.50.2300">
    <property type="match status" value="1"/>
</dbReference>
<comment type="function">
    <text evidence="17">Member of the two-component regulatory system NreB/NreC involved in the control of dissimilatory nitrate/nitrite reduction in response to oxygen. NreB functions as a direct oxygen sensor histidine kinase which is autophosphorylated, in the absence of oxygen, probably at the conserved histidine residue, and transfers its phosphate group probably to a conserved aspartate residue of NreC. NreB/NreC activates the expression of the nitrate (narGHJI) and nitrite (nir) reductase operons, as well as the putative nitrate transporter gene narT.</text>
</comment>
<feature type="domain" description="Response regulatory" evidence="22">
    <location>
        <begin position="453"/>
        <end position="570"/>
    </location>
</feature>
<dbReference type="InterPro" id="IPR005467">
    <property type="entry name" value="His_kinase_dom"/>
</dbReference>
<dbReference type="InterPro" id="IPR001789">
    <property type="entry name" value="Sig_transdc_resp-reg_receiver"/>
</dbReference>
<dbReference type="InterPro" id="IPR036097">
    <property type="entry name" value="HisK_dim/P_sf"/>
</dbReference>
<evidence type="ECO:0000256" key="19">
    <source>
        <dbReference type="PROSITE-ProRule" id="PRU00169"/>
    </source>
</evidence>
<proteinExistence type="predicted"/>
<evidence type="ECO:0000256" key="15">
    <source>
        <dbReference type="ARBA" id="ARBA00023012"/>
    </source>
</evidence>
<dbReference type="EC" id="2.7.13.3" evidence="4"/>
<evidence type="ECO:0000256" key="2">
    <source>
        <dbReference type="ARBA" id="ARBA00001966"/>
    </source>
</evidence>
<evidence type="ECO:0000256" key="3">
    <source>
        <dbReference type="ARBA" id="ARBA00004496"/>
    </source>
</evidence>
<dbReference type="InterPro" id="IPR003594">
    <property type="entry name" value="HATPase_dom"/>
</dbReference>
<keyword evidence="9" id="KW-0808">Transferase</keyword>
<evidence type="ECO:0000256" key="20">
    <source>
        <dbReference type="SAM" id="Phobius"/>
    </source>
</evidence>
<dbReference type="SUPFAM" id="SSF52172">
    <property type="entry name" value="CheY-like"/>
    <property type="match status" value="1"/>
</dbReference>
<dbReference type="Pfam" id="PF00512">
    <property type="entry name" value="HisKA"/>
    <property type="match status" value="1"/>
</dbReference>
<dbReference type="PANTHER" id="PTHR43047">
    <property type="entry name" value="TWO-COMPONENT HISTIDINE PROTEIN KINASE"/>
    <property type="match status" value="1"/>
</dbReference>
<reference evidence="23" key="1">
    <citation type="submission" date="2022-10" db="EMBL/GenBank/DDBJ databases">
        <title>Comparative genomic analysis of Cohnella hashimotonis sp. nov., isolated from the International Space Station.</title>
        <authorList>
            <person name="Simpson A."/>
            <person name="Venkateswaran K."/>
        </authorList>
    </citation>
    <scope>NUCLEOTIDE SEQUENCE</scope>
    <source>
        <strain evidence="23">DSM 28161</strain>
    </source>
</reference>
<feature type="modified residue" description="4-aspartylphosphate" evidence="19">
    <location>
        <position position="503"/>
    </location>
</feature>
<keyword evidence="6" id="KW-0004">4Fe-4S</keyword>
<dbReference type="Gene3D" id="1.10.287.130">
    <property type="match status" value="1"/>
</dbReference>
<dbReference type="Pfam" id="PF00072">
    <property type="entry name" value="Response_reg"/>
    <property type="match status" value="1"/>
</dbReference>
<dbReference type="PROSITE" id="PS50110">
    <property type="entry name" value="RESPONSE_REGULATORY"/>
    <property type="match status" value="1"/>
</dbReference>
<evidence type="ECO:0000256" key="12">
    <source>
        <dbReference type="ARBA" id="ARBA00022777"/>
    </source>
</evidence>
<dbReference type="GO" id="GO:0046983">
    <property type="term" value="F:protein dimerization activity"/>
    <property type="evidence" value="ECO:0007669"/>
    <property type="project" value="InterPro"/>
</dbReference>
<dbReference type="InterPro" id="IPR004358">
    <property type="entry name" value="Sig_transdc_His_kin-like_C"/>
</dbReference>
<dbReference type="AlphaFoldDB" id="A0A9X4L5E6"/>
<dbReference type="Gene3D" id="3.30.565.10">
    <property type="entry name" value="Histidine kinase-like ATPase, C-terminal domain"/>
    <property type="match status" value="1"/>
</dbReference>
<dbReference type="InterPro" id="IPR011712">
    <property type="entry name" value="Sig_transdc_His_kin_sub3_dim/P"/>
</dbReference>
<comment type="catalytic activity">
    <reaction evidence="1">
        <text>ATP + protein L-histidine = ADP + protein N-phospho-L-histidine.</text>
        <dbReference type="EC" id="2.7.13.3"/>
    </reaction>
</comment>
<evidence type="ECO:0000256" key="11">
    <source>
        <dbReference type="ARBA" id="ARBA00022741"/>
    </source>
</evidence>
<evidence type="ECO:0000256" key="13">
    <source>
        <dbReference type="ARBA" id="ARBA00022840"/>
    </source>
</evidence>
<accession>A0A9X4L5E6</accession>
<dbReference type="PROSITE" id="PS50109">
    <property type="entry name" value="HIS_KIN"/>
    <property type="match status" value="1"/>
</dbReference>
<evidence type="ECO:0000256" key="8">
    <source>
        <dbReference type="ARBA" id="ARBA00022553"/>
    </source>
</evidence>
<evidence type="ECO:0000313" key="24">
    <source>
        <dbReference type="Proteomes" id="UP001153404"/>
    </source>
</evidence>
<name>A0A9X4L5E6_9BACL</name>
<feature type="transmembrane region" description="Helical" evidence="20">
    <location>
        <begin position="38"/>
        <end position="57"/>
    </location>
</feature>
<keyword evidence="10" id="KW-0479">Metal-binding</keyword>
<feature type="transmembrane region" description="Helical" evidence="20">
    <location>
        <begin position="69"/>
        <end position="88"/>
    </location>
</feature>
<evidence type="ECO:0000256" key="18">
    <source>
        <dbReference type="ARBA" id="ARBA00030800"/>
    </source>
</evidence>
<evidence type="ECO:0000313" key="23">
    <source>
        <dbReference type="EMBL" id="MDG0814194.1"/>
    </source>
</evidence>
<keyword evidence="11" id="KW-0547">Nucleotide-binding</keyword>
<keyword evidence="7" id="KW-0963">Cytoplasm</keyword>
<comment type="subcellular location">
    <subcellularLocation>
        <location evidence="3">Cytoplasm</location>
    </subcellularLocation>
</comment>